<evidence type="ECO:0000256" key="1">
    <source>
        <dbReference type="ARBA" id="ARBA00004167"/>
    </source>
</evidence>
<dbReference type="Pfam" id="PF13103">
    <property type="entry name" value="TonB_2"/>
    <property type="match status" value="1"/>
</dbReference>
<evidence type="ECO:0000313" key="7">
    <source>
        <dbReference type="EMBL" id="MBK6972710.1"/>
    </source>
</evidence>
<dbReference type="InterPro" id="IPR006260">
    <property type="entry name" value="TonB/TolA_C"/>
</dbReference>
<proteinExistence type="predicted"/>
<protein>
    <submittedName>
        <fullName evidence="7">Energy transducer TonB</fullName>
    </submittedName>
</protein>
<dbReference type="NCBIfam" id="TIGR01352">
    <property type="entry name" value="tonB_Cterm"/>
    <property type="match status" value="1"/>
</dbReference>
<feature type="compositionally biased region" description="Low complexity" evidence="5">
    <location>
        <begin position="92"/>
        <end position="103"/>
    </location>
</feature>
<evidence type="ECO:0000256" key="4">
    <source>
        <dbReference type="ARBA" id="ARBA00023136"/>
    </source>
</evidence>
<dbReference type="Proteomes" id="UP000807785">
    <property type="component" value="Unassembled WGS sequence"/>
</dbReference>
<keyword evidence="2 6" id="KW-0812">Transmembrane</keyword>
<evidence type="ECO:0000256" key="5">
    <source>
        <dbReference type="SAM" id="MobiDB-lite"/>
    </source>
</evidence>
<evidence type="ECO:0000313" key="8">
    <source>
        <dbReference type="Proteomes" id="UP000807785"/>
    </source>
</evidence>
<sequence>MSGLAEEEVDRSPAVLWLKRGLGLLLGLALLAGLWFVLKDLIKGTKGPVRQVARIRIVPNTPPPPPPPPKEERPPEPPKESPKEVKIEQPKQEQQPQPQQAEQLKMEGQGSDTGLAGLAAGAVKQEYAGQKIGGDGSVGGSNRMQFSVFTSSLQRHLQEQLARNRKLRDADYRMVVKVWLDRGGRIERVEVAKSSGSEELDASIRTALADISAMHQAPPDDLPQPVRVRIANRGA</sequence>
<comment type="caution">
    <text evidence="7">The sequence shown here is derived from an EMBL/GenBank/DDBJ whole genome shotgun (WGS) entry which is preliminary data.</text>
</comment>
<evidence type="ECO:0000256" key="2">
    <source>
        <dbReference type="ARBA" id="ARBA00022692"/>
    </source>
</evidence>
<dbReference type="GO" id="GO:0016020">
    <property type="term" value="C:membrane"/>
    <property type="evidence" value="ECO:0007669"/>
    <property type="project" value="UniProtKB-SubCell"/>
</dbReference>
<keyword evidence="3 6" id="KW-1133">Transmembrane helix</keyword>
<dbReference type="AlphaFoldDB" id="A0A9D7E4D7"/>
<dbReference type="Gene3D" id="3.30.1150.10">
    <property type="match status" value="1"/>
</dbReference>
<name>A0A9D7E4D7_9PROT</name>
<comment type="subcellular location">
    <subcellularLocation>
        <location evidence="1">Membrane</location>
        <topology evidence="1">Single-pass membrane protein</topology>
    </subcellularLocation>
</comment>
<dbReference type="EMBL" id="JADJEV010000003">
    <property type="protein sequence ID" value="MBK6972710.1"/>
    <property type="molecule type" value="Genomic_DNA"/>
</dbReference>
<reference evidence="7" key="1">
    <citation type="submission" date="2020-10" db="EMBL/GenBank/DDBJ databases">
        <title>Connecting structure to function with the recovery of over 1000 high-quality activated sludge metagenome-assembled genomes encoding full-length rRNA genes using long-read sequencing.</title>
        <authorList>
            <person name="Singleton C.M."/>
            <person name="Petriglieri F."/>
            <person name="Kristensen J.M."/>
            <person name="Kirkegaard R.H."/>
            <person name="Michaelsen T.Y."/>
            <person name="Andersen M.H."/>
            <person name="Karst S.M."/>
            <person name="Dueholm M.S."/>
            <person name="Nielsen P.H."/>
            <person name="Albertsen M."/>
        </authorList>
    </citation>
    <scope>NUCLEOTIDE SEQUENCE</scope>
    <source>
        <strain evidence="7">Bjer_18-Q3-R1-45_BAT3C.347</strain>
    </source>
</reference>
<evidence type="ECO:0000256" key="6">
    <source>
        <dbReference type="SAM" id="Phobius"/>
    </source>
</evidence>
<keyword evidence="4 6" id="KW-0472">Membrane</keyword>
<feature type="compositionally biased region" description="Basic and acidic residues" evidence="5">
    <location>
        <begin position="69"/>
        <end position="91"/>
    </location>
</feature>
<evidence type="ECO:0000256" key="3">
    <source>
        <dbReference type="ARBA" id="ARBA00022989"/>
    </source>
</evidence>
<gene>
    <name evidence="7" type="ORF">IPH26_07050</name>
</gene>
<feature type="region of interest" description="Disordered" evidence="5">
    <location>
        <begin position="53"/>
        <end position="115"/>
    </location>
</feature>
<feature type="transmembrane region" description="Helical" evidence="6">
    <location>
        <begin position="20"/>
        <end position="38"/>
    </location>
</feature>
<dbReference type="SUPFAM" id="SSF74653">
    <property type="entry name" value="TolA/TonB C-terminal domain"/>
    <property type="match status" value="1"/>
</dbReference>
<organism evidence="7 8">
    <name type="scientific">Candidatus Methylophosphatis roskildensis</name>
    <dbReference type="NCBI Taxonomy" id="2899263"/>
    <lineage>
        <taxon>Bacteria</taxon>
        <taxon>Pseudomonadati</taxon>
        <taxon>Pseudomonadota</taxon>
        <taxon>Betaproteobacteria</taxon>
        <taxon>Nitrosomonadales</taxon>
        <taxon>Sterolibacteriaceae</taxon>
        <taxon>Candidatus Methylophosphatis</taxon>
    </lineage>
</organism>
<accession>A0A9D7E4D7</accession>